<evidence type="ECO:0000313" key="2">
    <source>
        <dbReference type="EMBL" id="CAG8950102.1"/>
    </source>
</evidence>
<dbReference type="Proteomes" id="UP000696280">
    <property type="component" value="Unassembled WGS sequence"/>
</dbReference>
<keyword evidence="3" id="KW-1185">Reference proteome</keyword>
<sequence length="115" mass="12548">MYIAALLTTMGYLATTVVAVSIYTEADGYSYPSDGFLVNPNNGQKSGCTANVYCGRFNQSPPDSKEFTIYRDLCDPFYHPGQDRNGKPLEAVEIPCNARNTGKPGLIISSLKEKV</sequence>
<gene>
    <name evidence="2" type="ORF">HYFRA_00008336</name>
</gene>
<keyword evidence="1" id="KW-0732">Signal</keyword>
<comment type="caution">
    <text evidence="2">The sequence shown here is derived from an EMBL/GenBank/DDBJ whole genome shotgun (WGS) entry which is preliminary data.</text>
</comment>
<reference evidence="2" key="1">
    <citation type="submission" date="2021-07" db="EMBL/GenBank/DDBJ databases">
        <authorList>
            <person name="Durling M."/>
        </authorList>
    </citation>
    <scope>NUCLEOTIDE SEQUENCE</scope>
</reference>
<dbReference type="AlphaFoldDB" id="A0A9N9KQB7"/>
<accession>A0A9N9KQB7</accession>
<name>A0A9N9KQB7_9HELO</name>
<dbReference type="OrthoDB" id="10346432at2759"/>
<feature type="signal peptide" evidence="1">
    <location>
        <begin position="1"/>
        <end position="19"/>
    </location>
</feature>
<evidence type="ECO:0000256" key="1">
    <source>
        <dbReference type="SAM" id="SignalP"/>
    </source>
</evidence>
<organism evidence="2 3">
    <name type="scientific">Hymenoscyphus fraxineus</name>
    <dbReference type="NCBI Taxonomy" id="746836"/>
    <lineage>
        <taxon>Eukaryota</taxon>
        <taxon>Fungi</taxon>
        <taxon>Dikarya</taxon>
        <taxon>Ascomycota</taxon>
        <taxon>Pezizomycotina</taxon>
        <taxon>Leotiomycetes</taxon>
        <taxon>Helotiales</taxon>
        <taxon>Helotiaceae</taxon>
        <taxon>Hymenoscyphus</taxon>
    </lineage>
</organism>
<protein>
    <submittedName>
        <fullName evidence="2">Uncharacterized protein</fullName>
    </submittedName>
</protein>
<proteinExistence type="predicted"/>
<feature type="chain" id="PRO_5040272841" evidence="1">
    <location>
        <begin position="20"/>
        <end position="115"/>
    </location>
</feature>
<evidence type="ECO:0000313" key="3">
    <source>
        <dbReference type="Proteomes" id="UP000696280"/>
    </source>
</evidence>
<dbReference type="EMBL" id="CAJVRL010000035">
    <property type="protein sequence ID" value="CAG8950102.1"/>
    <property type="molecule type" value="Genomic_DNA"/>
</dbReference>